<evidence type="ECO:0000256" key="2">
    <source>
        <dbReference type="ARBA" id="ARBA00022536"/>
    </source>
</evidence>
<keyword evidence="4" id="KW-0732">Signal</keyword>
<keyword evidence="18" id="KW-1185">Reference proteome</keyword>
<dbReference type="Proteomes" id="UP000326759">
    <property type="component" value="Unassembled WGS sequence"/>
</dbReference>
<reference evidence="17 18" key="1">
    <citation type="journal article" date="2019" name="PLoS Biol.">
        <title>Sex chromosomes control vertical transmission of feminizing Wolbachia symbionts in an isopod.</title>
        <authorList>
            <person name="Becking T."/>
            <person name="Chebbi M.A."/>
            <person name="Giraud I."/>
            <person name="Moumen B."/>
            <person name="Laverre T."/>
            <person name="Caubet Y."/>
            <person name="Peccoud J."/>
            <person name="Gilbert C."/>
            <person name="Cordaux R."/>
        </authorList>
    </citation>
    <scope>NUCLEOTIDE SEQUENCE [LARGE SCALE GENOMIC DNA]</scope>
    <source>
        <strain evidence="17">ANa2</strain>
        <tissue evidence="17">Whole body excluding digestive tract and cuticle</tissue>
    </source>
</reference>
<gene>
    <name evidence="17" type="primary">ft</name>
    <name evidence="17" type="ORF">Anas_03317</name>
</gene>
<feature type="domain" description="Cadherin" evidence="16">
    <location>
        <begin position="786"/>
        <end position="889"/>
    </location>
</feature>
<dbReference type="InterPro" id="IPR000152">
    <property type="entry name" value="EGF-type_Asp/Asn_hydroxyl_site"/>
</dbReference>
<dbReference type="PROSITE" id="PS50268">
    <property type="entry name" value="CADHERIN_2"/>
    <property type="match status" value="12"/>
</dbReference>
<dbReference type="PANTHER" id="PTHR24026">
    <property type="entry name" value="FAT ATYPICAL CADHERIN-RELATED"/>
    <property type="match status" value="1"/>
</dbReference>
<dbReference type="SMART" id="SM00179">
    <property type="entry name" value="EGF_CA"/>
    <property type="match status" value="4"/>
</dbReference>
<feature type="domain" description="Laminin G" evidence="14">
    <location>
        <begin position="1568"/>
        <end position="1759"/>
    </location>
</feature>
<dbReference type="SUPFAM" id="SSF49899">
    <property type="entry name" value="Concanavalin A-like lectins/glucanases"/>
    <property type="match status" value="2"/>
</dbReference>
<keyword evidence="2 13" id="KW-0245">EGF-like domain</keyword>
<feature type="domain" description="Cadherin" evidence="16">
    <location>
        <begin position="575"/>
        <end position="680"/>
    </location>
</feature>
<keyword evidence="9" id="KW-0472">Membrane</keyword>
<dbReference type="InterPro" id="IPR001791">
    <property type="entry name" value="Laminin_G"/>
</dbReference>
<evidence type="ECO:0000256" key="1">
    <source>
        <dbReference type="ARBA" id="ARBA00004167"/>
    </source>
</evidence>
<evidence type="ECO:0000313" key="18">
    <source>
        <dbReference type="Proteomes" id="UP000326759"/>
    </source>
</evidence>
<dbReference type="SUPFAM" id="SSF57196">
    <property type="entry name" value="EGF/Laminin"/>
    <property type="match status" value="2"/>
</dbReference>
<feature type="domain" description="EGF-like" evidence="15">
    <location>
        <begin position="1393"/>
        <end position="1451"/>
    </location>
</feature>
<dbReference type="InterPro" id="IPR002126">
    <property type="entry name" value="Cadherin-like_dom"/>
</dbReference>
<feature type="non-terminal residue" evidence="17">
    <location>
        <position position="1975"/>
    </location>
</feature>
<keyword evidence="7" id="KW-0130">Cell adhesion</keyword>
<feature type="domain" description="EGF-like" evidence="15">
    <location>
        <begin position="1531"/>
        <end position="1567"/>
    </location>
</feature>
<evidence type="ECO:0000256" key="13">
    <source>
        <dbReference type="PROSITE-ProRule" id="PRU00076"/>
    </source>
</evidence>
<evidence type="ECO:0000256" key="4">
    <source>
        <dbReference type="ARBA" id="ARBA00022729"/>
    </source>
</evidence>
<evidence type="ECO:0000259" key="14">
    <source>
        <dbReference type="PROSITE" id="PS50025"/>
    </source>
</evidence>
<dbReference type="GO" id="GO:0005509">
    <property type="term" value="F:calcium ion binding"/>
    <property type="evidence" value="ECO:0007669"/>
    <property type="project" value="UniProtKB-UniRule"/>
</dbReference>
<evidence type="ECO:0000259" key="16">
    <source>
        <dbReference type="PROSITE" id="PS50268"/>
    </source>
</evidence>
<dbReference type="FunFam" id="2.60.120.200:FF:000207">
    <property type="entry name" value="Cadherin-related tumor suppressor"/>
    <property type="match status" value="1"/>
</dbReference>
<feature type="domain" description="EGF-like" evidence="15">
    <location>
        <begin position="1453"/>
        <end position="1489"/>
    </location>
</feature>
<dbReference type="CDD" id="cd00110">
    <property type="entry name" value="LamG"/>
    <property type="match status" value="2"/>
</dbReference>
<dbReference type="CDD" id="cd00054">
    <property type="entry name" value="EGF_CA"/>
    <property type="match status" value="5"/>
</dbReference>
<dbReference type="PRINTS" id="PR00205">
    <property type="entry name" value="CADHERIN"/>
</dbReference>
<keyword evidence="8" id="KW-1133">Transmembrane helix</keyword>
<dbReference type="OrthoDB" id="6252479at2759"/>
<feature type="domain" description="Laminin G" evidence="14">
    <location>
        <begin position="1833"/>
        <end position="1975"/>
    </location>
</feature>
<dbReference type="PROSITE" id="PS50025">
    <property type="entry name" value="LAM_G_DOMAIN"/>
    <property type="match status" value="2"/>
</dbReference>
<feature type="domain" description="Cadherin" evidence="16">
    <location>
        <begin position="464"/>
        <end position="574"/>
    </location>
</feature>
<dbReference type="FunFam" id="2.60.40.60:FF:000080">
    <property type="entry name" value="FAT atypical cadherin 1"/>
    <property type="match status" value="2"/>
</dbReference>
<organism evidence="17 18">
    <name type="scientific">Armadillidium nasatum</name>
    <dbReference type="NCBI Taxonomy" id="96803"/>
    <lineage>
        <taxon>Eukaryota</taxon>
        <taxon>Metazoa</taxon>
        <taxon>Ecdysozoa</taxon>
        <taxon>Arthropoda</taxon>
        <taxon>Crustacea</taxon>
        <taxon>Multicrustacea</taxon>
        <taxon>Malacostraca</taxon>
        <taxon>Eumalacostraca</taxon>
        <taxon>Peracarida</taxon>
        <taxon>Isopoda</taxon>
        <taxon>Oniscidea</taxon>
        <taxon>Crinocheta</taxon>
        <taxon>Armadillidiidae</taxon>
        <taxon>Armadillidium</taxon>
    </lineage>
</organism>
<comment type="caution">
    <text evidence="17">The sequence shown here is derived from an EMBL/GenBank/DDBJ whole genome shotgun (WGS) entry which is preliminary data.</text>
</comment>
<dbReference type="FunFam" id="2.60.40.60:FF:000286">
    <property type="entry name" value="Cadherin-related tumor suppressor"/>
    <property type="match status" value="1"/>
</dbReference>
<feature type="domain" description="EGF-like" evidence="15">
    <location>
        <begin position="1492"/>
        <end position="1529"/>
    </location>
</feature>
<dbReference type="Pfam" id="PF00054">
    <property type="entry name" value="Laminin_G_1"/>
    <property type="match status" value="1"/>
</dbReference>
<keyword evidence="5" id="KW-0677">Repeat</keyword>
<evidence type="ECO:0000256" key="11">
    <source>
        <dbReference type="ARBA" id="ARBA00023180"/>
    </source>
</evidence>
<comment type="subcellular location">
    <subcellularLocation>
        <location evidence="1">Membrane</location>
        <topology evidence="1">Single-pass membrane protein</topology>
    </subcellularLocation>
</comment>
<keyword evidence="3" id="KW-0812">Transmembrane</keyword>
<dbReference type="InterPro" id="IPR013320">
    <property type="entry name" value="ConA-like_dom_sf"/>
</dbReference>
<dbReference type="FunFam" id="2.60.40.60:FF:000035">
    <property type="entry name" value="Protocadherin Fat 3"/>
    <property type="match status" value="1"/>
</dbReference>
<dbReference type="PROSITE" id="PS00022">
    <property type="entry name" value="EGF_1"/>
    <property type="match status" value="4"/>
</dbReference>
<feature type="domain" description="Cadherin" evidence="16">
    <location>
        <begin position="681"/>
        <end position="785"/>
    </location>
</feature>
<feature type="domain" description="Cadherin" evidence="16">
    <location>
        <begin position="61"/>
        <end position="161"/>
    </location>
</feature>
<dbReference type="PANTHER" id="PTHR24026:SF136">
    <property type="entry name" value="PROTOCADHERIN-23"/>
    <property type="match status" value="1"/>
</dbReference>
<dbReference type="GO" id="GO:0007163">
    <property type="term" value="P:establishment or maintenance of cell polarity"/>
    <property type="evidence" value="ECO:0007669"/>
    <property type="project" value="UniProtKB-ARBA"/>
</dbReference>
<dbReference type="FunFam" id="2.60.40.60:FF:000037">
    <property type="entry name" value="FAT atypical cadherin 1"/>
    <property type="match status" value="1"/>
</dbReference>
<dbReference type="SUPFAM" id="SSF49313">
    <property type="entry name" value="Cadherin-like"/>
    <property type="match status" value="12"/>
</dbReference>
<dbReference type="SMART" id="SM00181">
    <property type="entry name" value="EGF"/>
    <property type="match status" value="5"/>
</dbReference>
<dbReference type="PROSITE" id="PS01186">
    <property type="entry name" value="EGF_2"/>
    <property type="match status" value="2"/>
</dbReference>
<feature type="domain" description="Cadherin" evidence="16">
    <location>
        <begin position="267"/>
        <end position="372"/>
    </location>
</feature>
<keyword evidence="11" id="KW-0325">Glycoprotein</keyword>
<dbReference type="Gene3D" id="2.60.120.200">
    <property type="match status" value="2"/>
</dbReference>
<dbReference type="FunFam" id="2.60.40.60:FF:000116">
    <property type="entry name" value="Dachsous cadherin-related 2"/>
    <property type="match status" value="1"/>
</dbReference>
<feature type="disulfide bond" evidence="13">
    <location>
        <begin position="1788"/>
        <end position="1797"/>
    </location>
</feature>
<dbReference type="InterPro" id="IPR000742">
    <property type="entry name" value="EGF"/>
</dbReference>
<dbReference type="InterPro" id="IPR020894">
    <property type="entry name" value="Cadherin_CS"/>
</dbReference>
<dbReference type="PROSITE" id="PS50026">
    <property type="entry name" value="EGF_3"/>
    <property type="match status" value="5"/>
</dbReference>
<dbReference type="Pfam" id="PF00008">
    <property type="entry name" value="EGF"/>
    <property type="match status" value="2"/>
</dbReference>
<feature type="disulfide bond" evidence="13">
    <location>
        <begin position="1441"/>
        <end position="1450"/>
    </location>
</feature>
<dbReference type="GO" id="GO:0005886">
    <property type="term" value="C:plasma membrane"/>
    <property type="evidence" value="ECO:0007669"/>
    <property type="project" value="InterPro"/>
</dbReference>
<feature type="domain" description="Cadherin" evidence="16">
    <location>
        <begin position="1"/>
        <end position="60"/>
    </location>
</feature>
<dbReference type="InterPro" id="IPR015919">
    <property type="entry name" value="Cadherin-like_sf"/>
</dbReference>
<dbReference type="FunFam" id="2.60.40.60:FF:000029">
    <property type="entry name" value="Cadherin EGF LAG seven-pass G-type receptor 3"/>
    <property type="match status" value="1"/>
</dbReference>
<evidence type="ECO:0000256" key="9">
    <source>
        <dbReference type="ARBA" id="ARBA00023136"/>
    </source>
</evidence>
<evidence type="ECO:0000256" key="12">
    <source>
        <dbReference type="PROSITE-ProRule" id="PRU00043"/>
    </source>
</evidence>
<dbReference type="SMART" id="SM00282">
    <property type="entry name" value="LamG"/>
    <property type="match status" value="2"/>
</dbReference>
<dbReference type="Pfam" id="PF02210">
    <property type="entry name" value="Laminin_G_2"/>
    <property type="match status" value="1"/>
</dbReference>
<keyword evidence="6 12" id="KW-0106">Calcium</keyword>
<dbReference type="FunFam" id="2.10.25.10:FF:000095">
    <property type="entry name" value="Notch, isoform B"/>
    <property type="match status" value="1"/>
</dbReference>
<dbReference type="FunFam" id="2.60.40.60:FF:000181">
    <property type="entry name" value="Predicted protein"/>
    <property type="match status" value="1"/>
</dbReference>
<dbReference type="PROSITE" id="PS00232">
    <property type="entry name" value="CADHERIN_1"/>
    <property type="match status" value="4"/>
</dbReference>
<dbReference type="GO" id="GO:0048513">
    <property type="term" value="P:animal organ development"/>
    <property type="evidence" value="ECO:0007669"/>
    <property type="project" value="UniProtKB-ARBA"/>
</dbReference>
<feature type="domain" description="Cadherin" evidence="16">
    <location>
        <begin position="372"/>
        <end position="463"/>
    </location>
</feature>
<dbReference type="Gene3D" id="2.60.40.60">
    <property type="entry name" value="Cadherins"/>
    <property type="match status" value="12"/>
</dbReference>
<dbReference type="PROSITE" id="PS00010">
    <property type="entry name" value="ASX_HYDROXYL"/>
    <property type="match status" value="1"/>
</dbReference>
<evidence type="ECO:0000256" key="8">
    <source>
        <dbReference type="ARBA" id="ARBA00022989"/>
    </source>
</evidence>
<evidence type="ECO:0000256" key="10">
    <source>
        <dbReference type="ARBA" id="ARBA00023157"/>
    </source>
</evidence>
<dbReference type="Pfam" id="PF00028">
    <property type="entry name" value="Cadherin"/>
    <property type="match status" value="12"/>
</dbReference>
<dbReference type="Gene3D" id="2.10.25.10">
    <property type="entry name" value="Laminin"/>
    <property type="match status" value="5"/>
</dbReference>
<feature type="disulfide bond" evidence="13">
    <location>
        <begin position="1557"/>
        <end position="1566"/>
    </location>
</feature>
<feature type="domain" description="Cadherin" evidence="16">
    <location>
        <begin position="890"/>
        <end position="995"/>
    </location>
</feature>
<evidence type="ECO:0000259" key="15">
    <source>
        <dbReference type="PROSITE" id="PS50026"/>
    </source>
</evidence>
<feature type="domain" description="Cadherin" evidence="16">
    <location>
        <begin position="176"/>
        <end position="266"/>
    </location>
</feature>
<keyword evidence="10 13" id="KW-1015">Disulfide bond</keyword>
<protein>
    <submittedName>
        <fullName evidence="17">Cadherin-related tumor suppressor</fullName>
    </submittedName>
</protein>
<dbReference type="InterPro" id="IPR001881">
    <property type="entry name" value="EGF-like_Ca-bd_dom"/>
</dbReference>
<evidence type="ECO:0000256" key="5">
    <source>
        <dbReference type="ARBA" id="ARBA00022737"/>
    </source>
</evidence>
<dbReference type="FunFam" id="2.10.25.10:FF:000255">
    <property type="entry name" value="Sushi, nidogen and EGF-like domains 1"/>
    <property type="match status" value="1"/>
</dbReference>
<feature type="domain" description="EGF-like" evidence="15">
    <location>
        <begin position="1762"/>
        <end position="1798"/>
    </location>
</feature>
<dbReference type="FunFam" id="2.60.40.60:FF:000106">
    <property type="entry name" value="FAT atypical cadherin 4"/>
    <property type="match status" value="1"/>
</dbReference>
<proteinExistence type="predicted"/>
<dbReference type="SMART" id="SM00112">
    <property type="entry name" value="CA"/>
    <property type="match status" value="12"/>
</dbReference>
<name>A0A5N5TB49_9CRUS</name>
<dbReference type="EMBL" id="SEYY01004390">
    <property type="protein sequence ID" value="KAB7503811.1"/>
    <property type="molecule type" value="Genomic_DNA"/>
</dbReference>
<dbReference type="CDD" id="cd11304">
    <property type="entry name" value="Cadherin_repeat"/>
    <property type="match status" value="12"/>
</dbReference>
<evidence type="ECO:0000256" key="7">
    <source>
        <dbReference type="ARBA" id="ARBA00022889"/>
    </source>
</evidence>
<feature type="disulfide bond" evidence="13">
    <location>
        <begin position="1479"/>
        <end position="1488"/>
    </location>
</feature>
<evidence type="ECO:0000256" key="3">
    <source>
        <dbReference type="ARBA" id="ARBA00022692"/>
    </source>
</evidence>
<accession>A0A5N5TB49</accession>
<comment type="caution">
    <text evidence="13">Lacks conserved residue(s) required for the propagation of feature annotation.</text>
</comment>
<evidence type="ECO:0000256" key="6">
    <source>
        <dbReference type="ARBA" id="ARBA00022837"/>
    </source>
</evidence>
<sequence>MFSVNSNSGLIRTREKLDREKNSNFYLLILALDSSLTEPKSATTKVLIAITDENDNSPRFPKDEYTVYIPFPTKTGDFVFGDPALDPDEGRNGKIIYHLSGDDAAKFDLDQWKGIIKASAELEEDRVYDIIVGAQDFGAPPLSSSTRLRIHLRPYNLFPTFESIEKTFSFSENEKGVLVTKVRATSPKNGYAGSIKYRIAGGNVNDAFEINEDTGNVVISSKGIDFETLKQYELYISAIDHDNPPLASTVYLVVNVSDYNDNSPEFTQSLYNSSLMEDLPPPQLIGIVSATDKDSGINAKLAYRLKENDEINKIFSLDNETGKIYTKVRLKREEIDRYEFTVEAVDKGSPSQTGTAMVVVNVEDKNNNPPRFTRLFSVNVTENAEIGTFVIQVTSSDRDIGENANVTLQFHRESNGNVTVIAPIDREVKDEYSLKVSASDGSWKAETPLTITVQDENDNAPSFDSNFYEFNFPELQRSVAFVGQVRAHDRDKQGPNSAISFSLKFPSDFFSVDSISGEILSKQVLKYRHTLKGPSPENQYHLTVVATDNGKPPMSSETSILINVVDANNNQPQFKKKRYLSPVPENSKIGQKIIELTAVDDVDYGINAQIVYEKIGGNGTDYFSLETNTGWIKVAKDLRGKTGIHYVLLVRARDKGVPPLHDEVLVTLVITGENKHSPKFTASSYQVIIAENEKLGSTIGTVRALDDDIGPNGIVQYAITSGNEVGKFSISENSGAVSILSPLDYDTVKEYRLNITAHDLAFEPQYATAVLTVLLTDVNDNPPRFDKDEYKAYIPENSEIGTTVFQLNASDIDSAQNAVIQFSVVGGDGKMYFSINSKTGLIKSRKIFDYEQKNKYTLNVVASNPDSKQRSSAKVIIFISGKNEYFPKFIQPVFQFTVSESALIGTSVGTIQASDDDLGDDGVVYYLLVGSSNDRGFHIQPSTGVLSVARNLDRESQNRVVLTVMAKNAGSIRGNDTDEAQIIISIQDGNDPPVFEKPFYKTRLSEGALIGTKVYTVNAVDSDIRPQNNQFTYTIIGGNHGQVFKVDPQTGVIETTAQLDRETIEVYNLTIGAIDNGSPSQTGTTLVQVILEDINDNGPQFDPPEIIGYAAENEPAMTSVMTLSATDPDLPPNTKPFTYYIIGGEHKDFFSVDENTGEVKTTRNIDRETTPELTFRIEVHDSGKPRMKSEFPVTIIILDKNDSPSTPRTATVKVMTLHGTFPGGKVADVHPNDADTSGQYSCEIIRTDSSIFSIPNACNMHASRGNHDHSYSLSISGNDGRYANVTSKIHVEFESFDNTSLENSLIIRVINVTSARFLRLYYKSFMESISRLFNNEVIHVFSLSAVDTHTDITIAAESLSSDNFLKPTDVTDVLKRREDSVTKALQGLQYIVNYNPCDGKPCENDGVCSNKINAYEETEITDSPSLILTTPIIKNDIACSCQQGFAGEFCQLRQDPCSPNPCQFGGTCSRRGFNFVCTCPPSRQGSQCEVDKTNACDNNPCRNGGSCQTTLEGGFFCLCRPGFRGNQCELESESCRPNPCQNGGSCISLRPGYKCSCPLNFYGPHCEKSTFSFSELSFMTFPTLDSTTNDISIIFSTNKPDALLVYNYGLQTGGRSDFVAIEITGGKPRFSYGGSRTEITYVTVDKQVTDGDWYKVTATRNGRVISLSVSECSNSGEICKECRPVDPNCYADAIGLTGTLNFNNEPMYFGGVMTVDPIQERPNQVYADDFVGCIQSASINGRPLNLSGPIQQRGISNTCKRIPSICKGNPCGEGAQCLDRWSTYKCLCPNGLLAPDCGPSLKPVTFNGESFVEYQITEQHRRKQLLPQLYHKHSRWVRQVVDYSIRDRRQLSSLPPKNLSLQFRTLESNGILLHSATNNDYTMIQVLDGKIIYSSKLGANKPMNMTLRDKTINDGIWHNLSLVSSERSLRILLDDEYVGEELEISSVHDFLDAYLTSITIGNAPHFSPVHSQEVK</sequence>
<dbReference type="FunFam" id="2.60.40.60:FF:000104">
    <property type="entry name" value="cadherin-23 isoform X1"/>
    <property type="match status" value="1"/>
</dbReference>
<evidence type="ECO:0000313" key="17">
    <source>
        <dbReference type="EMBL" id="KAB7503811.1"/>
    </source>
</evidence>
<feature type="disulfide bond" evidence="13">
    <location>
        <begin position="1519"/>
        <end position="1528"/>
    </location>
</feature>
<feature type="domain" description="Cadherin" evidence="16">
    <location>
        <begin position="1112"/>
        <end position="1209"/>
    </location>
</feature>
<dbReference type="GO" id="GO:0001736">
    <property type="term" value="P:establishment of planar polarity"/>
    <property type="evidence" value="ECO:0007669"/>
    <property type="project" value="UniProtKB-ARBA"/>
</dbReference>
<dbReference type="GO" id="GO:0007156">
    <property type="term" value="P:homophilic cell adhesion via plasma membrane adhesion molecules"/>
    <property type="evidence" value="ECO:0007669"/>
    <property type="project" value="InterPro"/>
</dbReference>
<feature type="domain" description="Cadherin" evidence="16">
    <location>
        <begin position="996"/>
        <end position="1101"/>
    </location>
</feature>